<dbReference type="SUPFAM" id="SSF69322">
    <property type="entry name" value="Tricorn protease domain 2"/>
    <property type="match status" value="1"/>
</dbReference>
<proteinExistence type="predicted"/>
<keyword evidence="1 3" id="KW-0853">WD repeat</keyword>
<dbReference type="PANTHER" id="PTHR19848:SF8">
    <property type="entry name" value="F-BOX AND WD REPEAT DOMAIN CONTAINING 7"/>
    <property type="match status" value="1"/>
</dbReference>
<evidence type="ECO:0000256" key="2">
    <source>
        <dbReference type="ARBA" id="ARBA00022737"/>
    </source>
</evidence>
<feature type="region of interest" description="Disordered" evidence="4">
    <location>
        <begin position="828"/>
        <end position="869"/>
    </location>
</feature>
<dbReference type="PROSITE" id="PS50294">
    <property type="entry name" value="WD_REPEATS_REGION"/>
    <property type="match status" value="5"/>
</dbReference>
<organism evidence="5 6">
    <name type="scientific">Dunaliella salina</name>
    <name type="common">Green alga</name>
    <name type="synonym">Protococcus salinus</name>
    <dbReference type="NCBI Taxonomy" id="3046"/>
    <lineage>
        <taxon>Eukaryota</taxon>
        <taxon>Viridiplantae</taxon>
        <taxon>Chlorophyta</taxon>
        <taxon>core chlorophytes</taxon>
        <taxon>Chlorophyceae</taxon>
        <taxon>CS clade</taxon>
        <taxon>Chlamydomonadales</taxon>
        <taxon>Dunaliellaceae</taxon>
        <taxon>Dunaliella</taxon>
    </lineage>
</organism>
<feature type="compositionally biased region" description="Low complexity" evidence="4">
    <location>
        <begin position="828"/>
        <end position="848"/>
    </location>
</feature>
<gene>
    <name evidence="5" type="ORF">DUNSADRAFT_10303</name>
</gene>
<feature type="repeat" description="WD" evidence="3">
    <location>
        <begin position="7"/>
        <end position="49"/>
    </location>
</feature>
<feature type="repeat" description="WD" evidence="3">
    <location>
        <begin position="450"/>
        <end position="490"/>
    </location>
</feature>
<dbReference type="Gene3D" id="2.130.10.10">
    <property type="entry name" value="YVTN repeat-like/Quinoprotein amine dehydrogenase"/>
    <property type="match status" value="4"/>
</dbReference>
<protein>
    <submittedName>
        <fullName evidence="5">WD40-repeat-containing domain protein</fullName>
    </submittedName>
</protein>
<name>A0ABQ7GFL6_DUNSA</name>
<evidence type="ECO:0000313" key="6">
    <source>
        <dbReference type="Proteomes" id="UP000815325"/>
    </source>
</evidence>
<feature type="region of interest" description="Disordered" evidence="4">
    <location>
        <begin position="542"/>
        <end position="565"/>
    </location>
</feature>
<feature type="compositionally biased region" description="Basic residues" evidence="4">
    <location>
        <begin position="860"/>
        <end position="869"/>
    </location>
</feature>
<feature type="repeat" description="WD" evidence="3">
    <location>
        <begin position="50"/>
        <end position="81"/>
    </location>
</feature>
<dbReference type="EMBL" id="MU069813">
    <property type="protein sequence ID" value="KAF5833397.1"/>
    <property type="molecule type" value="Genomic_DNA"/>
</dbReference>
<dbReference type="SUPFAM" id="SSF50978">
    <property type="entry name" value="WD40 repeat-like"/>
    <property type="match status" value="1"/>
</dbReference>
<evidence type="ECO:0000256" key="4">
    <source>
        <dbReference type="SAM" id="MobiDB-lite"/>
    </source>
</evidence>
<feature type="non-terminal residue" evidence="5">
    <location>
        <position position="1"/>
    </location>
</feature>
<keyword evidence="6" id="KW-1185">Reference proteome</keyword>
<dbReference type="Pfam" id="PF00400">
    <property type="entry name" value="WD40"/>
    <property type="match status" value="7"/>
</dbReference>
<reference evidence="5" key="1">
    <citation type="submission" date="2017-08" db="EMBL/GenBank/DDBJ databases">
        <authorList>
            <person name="Polle J.E."/>
            <person name="Barry K."/>
            <person name="Cushman J."/>
            <person name="Schmutz J."/>
            <person name="Tran D."/>
            <person name="Hathwaick L.T."/>
            <person name="Yim W.C."/>
            <person name="Jenkins J."/>
            <person name="Mckie-Krisberg Z.M."/>
            <person name="Prochnik S."/>
            <person name="Lindquist E."/>
            <person name="Dockter R.B."/>
            <person name="Adam C."/>
            <person name="Molina H."/>
            <person name="Bunkerborg J."/>
            <person name="Jin E."/>
            <person name="Buchheim M."/>
            <person name="Magnuson J."/>
        </authorList>
    </citation>
    <scope>NUCLEOTIDE SEQUENCE</scope>
    <source>
        <strain evidence="5">CCAP 19/18</strain>
    </source>
</reference>
<sequence>EVVKVIEEAHESEIVSLAYNRVRKEIYSCADGDKVIKVWDCRNGQLIRTQQGHKGMVTCLYFAATVKLLFSGSIDNTVGIWTEKGINLQMTSVGGPVFSIAWDDRRRFLIAGGQSIISIFKVDLSEVRKLSQQQRSVASGLKDGASAGSSISTGDVPQVLKRAHAPFKGPDLCHADVVKCIVVTETGKIMSGGYDKSICIYEFDKLEKPREAVQRIRKCHTAAIVSMAYDSSNNCILTGAIDGSMKVWSMEGRLLDKFENINDQPVCVAYVPPINMYWASGRFGRLLAYDPRAPLNVTEFVKDANSLDKFKVSHMFAPPHTDLLLGATRQRQLVIWQHSRNAAYRMFREHSDWVEALVVVQTTLHEKPVEEIFSAGADGKLLRWQLDAEQNCDIYECIEEIPLHKRNIYAIVFHQEQNCLITGGEDTTIQLYYLSGEVPTFNDVPLPTSFTDHEARVTGLAMLKNHMLASISFDRTIRIWDLSNMKPVSVVYNAHDTPIQCIEYAQERGEIATCGMGNKVKVWDVRKPTSVRLKLVLNHADMGQADSDDEQGEGAGKPNSMTWLTRSDLTGLPPSSASMNPMVEEAIRKANRDVPEVTQVRWASFRNCWVTAADDDMIRLWSVEGIKLHQFSYSGGSVQCLYVDEKHKLLVASMLDKHACVYDLDDPIPRATFKGHSDVVRAISYLESCDCYITASWDMSLRLWFRPTNTKAGTTDRAATAGKDGGIGLLDEEEDEEAFVSNYEKQHPLEVPRALTEANQWQLLKAIGVLEDDKTTTGRKGRQRALKAETDFAAAEEFGNVDPPGSLGAKLSNLGTELLQDINNMALQRKQAQEAAEARAAASTNGKSNGQGGNGQQHRGLGRRPSMRR</sequence>
<feature type="repeat" description="WD" evidence="3">
    <location>
        <begin position="492"/>
        <end position="533"/>
    </location>
</feature>
<dbReference type="Proteomes" id="UP000815325">
    <property type="component" value="Unassembled WGS sequence"/>
</dbReference>
<dbReference type="InterPro" id="IPR001680">
    <property type="entry name" value="WD40_rpt"/>
</dbReference>
<dbReference type="SMART" id="SM00320">
    <property type="entry name" value="WD40"/>
    <property type="match status" value="12"/>
</dbReference>
<feature type="repeat" description="WD" evidence="3">
    <location>
        <begin position="673"/>
        <end position="704"/>
    </location>
</feature>
<dbReference type="InterPro" id="IPR019775">
    <property type="entry name" value="WD40_repeat_CS"/>
</dbReference>
<keyword evidence="2" id="KW-0677">Repeat</keyword>
<evidence type="ECO:0000256" key="3">
    <source>
        <dbReference type="PROSITE-ProRule" id="PRU00221"/>
    </source>
</evidence>
<accession>A0ABQ7GFL6</accession>
<feature type="repeat" description="WD" evidence="3">
    <location>
        <begin position="217"/>
        <end position="251"/>
    </location>
</feature>
<dbReference type="PROSITE" id="PS50082">
    <property type="entry name" value="WD_REPEATS_2"/>
    <property type="match status" value="7"/>
</dbReference>
<dbReference type="PROSITE" id="PS00678">
    <property type="entry name" value="WD_REPEATS_1"/>
    <property type="match status" value="1"/>
</dbReference>
<feature type="repeat" description="WD" evidence="3">
    <location>
        <begin position="401"/>
        <end position="432"/>
    </location>
</feature>
<evidence type="ECO:0000256" key="1">
    <source>
        <dbReference type="ARBA" id="ARBA00022574"/>
    </source>
</evidence>
<comment type="caution">
    <text evidence="5">The sequence shown here is derived from an EMBL/GenBank/DDBJ whole genome shotgun (WGS) entry which is preliminary data.</text>
</comment>
<evidence type="ECO:0000313" key="5">
    <source>
        <dbReference type="EMBL" id="KAF5833397.1"/>
    </source>
</evidence>
<dbReference type="InterPro" id="IPR015943">
    <property type="entry name" value="WD40/YVTN_repeat-like_dom_sf"/>
</dbReference>
<dbReference type="PANTHER" id="PTHR19848">
    <property type="entry name" value="WD40 REPEAT PROTEIN"/>
    <property type="match status" value="1"/>
</dbReference>
<dbReference type="InterPro" id="IPR036322">
    <property type="entry name" value="WD40_repeat_dom_sf"/>
</dbReference>